<gene>
    <name evidence="1" type="ORF">HAX54_043731</name>
</gene>
<sequence length="137" mass="16143">MAPKPSREREWLLQAMVPKGQEELMTSKIRMIPINVEEIIKYVLRRERVKKGQRFGFGSLLTQFFRSHQIEEEVVDYRPMYDLKGIDVTKTKDPEGIHGPFLSIGERHVRLNNMLSHLYGMQMLQLRMNGVTEEQLQ</sequence>
<evidence type="ECO:0000313" key="2">
    <source>
        <dbReference type="Proteomes" id="UP000823775"/>
    </source>
</evidence>
<name>A0ABS8SP16_DATST</name>
<protein>
    <submittedName>
        <fullName evidence="1">Uncharacterized protein</fullName>
    </submittedName>
</protein>
<keyword evidence="2" id="KW-1185">Reference proteome</keyword>
<dbReference type="Proteomes" id="UP000823775">
    <property type="component" value="Unassembled WGS sequence"/>
</dbReference>
<reference evidence="1 2" key="1">
    <citation type="journal article" date="2021" name="BMC Genomics">
        <title>Datura genome reveals duplications of psychoactive alkaloid biosynthetic genes and high mutation rate following tissue culture.</title>
        <authorList>
            <person name="Rajewski A."/>
            <person name="Carter-House D."/>
            <person name="Stajich J."/>
            <person name="Litt A."/>
        </authorList>
    </citation>
    <scope>NUCLEOTIDE SEQUENCE [LARGE SCALE GENOMIC DNA]</scope>
    <source>
        <strain evidence="1">AR-01</strain>
    </source>
</reference>
<organism evidence="1 2">
    <name type="scientific">Datura stramonium</name>
    <name type="common">Jimsonweed</name>
    <name type="synonym">Common thornapple</name>
    <dbReference type="NCBI Taxonomy" id="4076"/>
    <lineage>
        <taxon>Eukaryota</taxon>
        <taxon>Viridiplantae</taxon>
        <taxon>Streptophyta</taxon>
        <taxon>Embryophyta</taxon>
        <taxon>Tracheophyta</taxon>
        <taxon>Spermatophyta</taxon>
        <taxon>Magnoliopsida</taxon>
        <taxon>eudicotyledons</taxon>
        <taxon>Gunneridae</taxon>
        <taxon>Pentapetalae</taxon>
        <taxon>asterids</taxon>
        <taxon>lamiids</taxon>
        <taxon>Solanales</taxon>
        <taxon>Solanaceae</taxon>
        <taxon>Solanoideae</taxon>
        <taxon>Datureae</taxon>
        <taxon>Datura</taxon>
    </lineage>
</organism>
<evidence type="ECO:0000313" key="1">
    <source>
        <dbReference type="EMBL" id="MCD7460540.1"/>
    </source>
</evidence>
<comment type="caution">
    <text evidence="1">The sequence shown here is derived from an EMBL/GenBank/DDBJ whole genome shotgun (WGS) entry which is preliminary data.</text>
</comment>
<accession>A0ABS8SP16</accession>
<dbReference type="EMBL" id="JACEIK010000658">
    <property type="protein sequence ID" value="MCD7460540.1"/>
    <property type="molecule type" value="Genomic_DNA"/>
</dbReference>
<proteinExistence type="predicted"/>